<reference evidence="1" key="1">
    <citation type="submission" date="2020-10" db="EMBL/GenBank/DDBJ databases">
        <authorList>
            <person name="Lu T."/>
            <person name="Wang Q."/>
            <person name="Han X."/>
        </authorList>
    </citation>
    <scope>NUCLEOTIDE SEQUENCE</scope>
    <source>
        <strain evidence="1">WQ 366</strain>
    </source>
</reference>
<evidence type="ECO:0000313" key="2">
    <source>
        <dbReference type="Proteomes" id="UP001165302"/>
    </source>
</evidence>
<gene>
    <name evidence="1" type="ORF">IPZ78_08570</name>
</gene>
<dbReference type="RefSeq" id="WP_225552712.1">
    <property type="nucleotide sequence ID" value="NZ_JADEYP010000013.1"/>
</dbReference>
<sequence length="55" mass="6439">MKKQYITPSITMLSIEIEDTISNSSISTLKIVEDNTMVREEWLDDSSDEKIINWF</sequence>
<proteinExistence type="predicted"/>
<comment type="caution">
    <text evidence="1">The sequence shown here is derived from an EMBL/GenBank/DDBJ whole genome shotgun (WGS) entry which is preliminary data.</text>
</comment>
<organism evidence="1 2">
    <name type="scientific">Sphingobacterium bovistauri</name>
    <dbReference type="NCBI Taxonomy" id="2781959"/>
    <lineage>
        <taxon>Bacteria</taxon>
        <taxon>Pseudomonadati</taxon>
        <taxon>Bacteroidota</taxon>
        <taxon>Sphingobacteriia</taxon>
        <taxon>Sphingobacteriales</taxon>
        <taxon>Sphingobacteriaceae</taxon>
        <taxon>Sphingobacterium</taxon>
    </lineage>
</organism>
<keyword evidence="2" id="KW-1185">Reference proteome</keyword>
<accession>A0ABS7Z934</accession>
<dbReference type="EMBL" id="JADEYP010000013">
    <property type="protein sequence ID" value="MCA5005204.1"/>
    <property type="molecule type" value="Genomic_DNA"/>
</dbReference>
<protein>
    <submittedName>
        <fullName evidence="1">Uncharacterized protein</fullName>
    </submittedName>
</protein>
<dbReference type="Proteomes" id="UP001165302">
    <property type="component" value="Unassembled WGS sequence"/>
</dbReference>
<name>A0ABS7Z934_9SPHI</name>
<evidence type="ECO:0000313" key="1">
    <source>
        <dbReference type="EMBL" id="MCA5005204.1"/>
    </source>
</evidence>